<gene>
    <name evidence="1" type="ORF">GYA37_01825</name>
</gene>
<evidence type="ECO:0000313" key="2">
    <source>
        <dbReference type="Proteomes" id="UP000590542"/>
    </source>
</evidence>
<dbReference type="EMBL" id="JAAZNV010000007">
    <property type="protein sequence ID" value="NMB91569.1"/>
    <property type="molecule type" value="Genomic_DNA"/>
</dbReference>
<sequence>MSTRTSLSFEELKRLRQLQSNVINGIPVDLPDDLVKYWNLNTKELHLKLGDLLFQRSPKSNLVIPYPYKEFGLSIFYGTTIKELVKDGNYDWASSDVSAENFEEDFKEDVKDTKVFLINFKRSISSRDAISEMDKYGLRPAALKELLSFGFKYPDEQKKNPIVALGSCHFVIQGTIYATVP</sequence>
<dbReference type="AlphaFoldDB" id="A0A7X9E6Z9"/>
<comment type="caution">
    <text evidence="1">The sequence shown here is derived from an EMBL/GenBank/DDBJ whole genome shotgun (WGS) entry which is preliminary data.</text>
</comment>
<evidence type="ECO:0000313" key="1">
    <source>
        <dbReference type="EMBL" id="NMB91569.1"/>
    </source>
</evidence>
<dbReference type="Proteomes" id="UP000590542">
    <property type="component" value="Unassembled WGS sequence"/>
</dbReference>
<reference evidence="1 2" key="1">
    <citation type="journal article" date="2020" name="Biotechnol. Biofuels">
        <title>New insights from the biogas microbiome by comprehensive genome-resolved metagenomics of nearly 1600 species originating from multiple anaerobic digesters.</title>
        <authorList>
            <person name="Campanaro S."/>
            <person name="Treu L."/>
            <person name="Rodriguez-R L.M."/>
            <person name="Kovalovszki A."/>
            <person name="Ziels R.M."/>
            <person name="Maus I."/>
            <person name="Zhu X."/>
            <person name="Kougias P.G."/>
            <person name="Basile A."/>
            <person name="Luo G."/>
            <person name="Schluter A."/>
            <person name="Konstantinidis K.T."/>
            <person name="Angelidaki I."/>
        </authorList>
    </citation>
    <scope>NUCLEOTIDE SEQUENCE [LARGE SCALE GENOMIC DNA]</scope>
    <source>
        <strain evidence="1">AS27yjCOA_202</strain>
    </source>
</reference>
<accession>A0A7X9E6Z9</accession>
<organism evidence="1 2">
    <name type="scientific">candidate division WWE3 bacterium</name>
    <dbReference type="NCBI Taxonomy" id="2053526"/>
    <lineage>
        <taxon>Bacteria</taxon>
        <taxon>Katanobacteria</taxon>
    </lineage>
</organism>
<proteinExistence type="predicted"/>
<name>A0A7X9E6Z9_UNCKA</name>
<protein>
    <submittedName>
        <fullName evidence="1">Uncharacterized protein</fullName>
    </submittedName>
</protein>